<sequence>MAKKTYTNKDNIGYRISQIHSLKFSFKDIEIERLNQIFETRNALALNTSTSLNIDKEKSTIIIDINTQLVDNEKENVLVEHSGRTVYIVKGLDSVYNEDENNFDLPDGLVIQLFSIAYSHARALLATEISPTIYKDKYMLPVIDPKVFLKKDNK</sequence>
<evidence type="ECO:0000313" key="2">
    <source>
        <dbReference type="Proteomes" id="UP000615593"/>
    </source>
</evidence>
<keyword evidence="2" id="KW-1185">Reference proteome</keyword>
<accession>A0ABQ3C3Q5</accession>
<reference evidence="2" key="1">
    <citation type="journal article" date="2019" name="Int. J. Syst. Evol. Microbiol.">
        <title>The Global Catalogue of Microorganisms (GCM) 10K type strain sequencing project: providing services to taxonomists for standard genome sequencing and annotation.</title>
        <authorList>
            <consortium name="The Broad Institute Genomics Platform"/>
            <consortium name="The Broad Institute Genome Sequencing Center for Infectious Disease"/>
            <person name="Wu L."/>
            <person name="Ma J."/>
        </authorList>
    </citation>
    <scope>NUCLEOTIDE SEQUENCE [LARGE SCALE GENOMIC DNA]</scope>
    <source>
        <strain evidence="2">KCTC 12708</strain>
    </source>
</reference>
<gene>
    <name evidence="1" type="ORF">GCM10008088_28980</name>
</gene>
<evidence type="ECO:0000313" key="1">
    <source>
        <dbReference type="EMBL" id="GGZ66258.1"/>
    </source>
</evidence>
<evidence type="ECO:0008006" key="3">
    <source>
        <dbReference type="Google" id="ProtNLM"/>
    </source>
</evidence>
<proteinExistence type="predicted"/>
<dbReference type="GeneID" id="94370556"/>
<comment type="caution">
    <text evidence="1">The sequence shown here is derived from an EMBL/GenBank/DDBJ whole genome shotgun (WGS) entry which is preliminary data.</text>
</comment>
<name>A0ABQ3C3Q5_9FLAO</name>
<protein>
    <recommendedName>
        <fullName evidence="3">Preprotein translocase subunit SecB</fullName>
    </recommendedName>
</protein>
<dbReference type="Proteomes" id="UP000615593">
    <property type="component" value="Unassembled WGS sequence"/>
</dbReference>
<organism evidence="1 2">
    <name type="scientific">Mesonia mobilis</name>
    <dbReference type="NCBI Taxonomy" id="369791"/>
    <lineage>
        <taxon>Bacteria</taxon>
        <taxon>Pseudomonadati</taxon>
        <taxon>Bacteroidota</taxon>
        <taxon>Flavobacteriia</taxon>
        <taxon>Flavobacteriales</taxon>
        <taxon>Flavobacteriaceae</taxon>
        <taxon>Mesonia</taxon>
    </lineage>
</organism>
<dbReference type="RefSeq" id="WP_027885841.1">
    <property type="nucleotide sequence ID" value="NZ_BMWY01000040.1"/>
</dbReference>
<dbReference type="EMBL" id="BMWY01000040">
    <property type="protein sequence ID" value="GGZ66258.1"/>
    <property type="molecule type" value="Genomic_DNA"/>
</dbReference>